<dbReference type="InterPro" id="IPR028228">
    <property type="entry name" value="Imm53"/>
</dbReference>
<sequence length="105" mass="12006">MDALRTLEAWLANHSDGEWEHQYGVRIENLDNPGWSIHIDLIQTELSGVAFEEVTIDRTDEDWVRCRVRADVFEGFGGASNLREILGIFQTWQEKFAGGSSLREP</sequence>
<proteinExistence type="predicted"/>
<reference evidence="1 2" key="1">
    <citation type="submission" date="2019-06" db="EMBL/GenBank/DDBJ databases">
        <authorList>
            <person name="Livingstone P."/>
            <person name="Whitworth D."/>
        </authorList>
    </citation>
    <scope>NUCLEOTIDE SEQUENCE [LARGE SCALE GENOMIC DNA]</scope>
    <source>
        <strain evidence="1 2">AM401</strain>
    </source>
</reference>
<dbReference type="OrthoDB" id="3533713at2"/>
<dbReference type="RefSeq" id="WP_141643343.1">
    <property type="nucleotide sequence ID" value="NZ_VIFM01000054.1"/>
</dbReference>
<dbReference type="EMBL" id="VIFM01000054">
    <property type="protein sequence ID" value="TQF14976.1"/>
    <property type="molecule type" value="Genomic_DNA"/>
</dbReference>
<dbReference type="Proteomes" id="UP000315369">
    <property type="component" value="Unassembled WGS sequence"/>
</dbReference>
<dbReference type="GO" id="GO:0016740">
    <property type="term" value="F:transferase activity"/>
    <property type="evidence" value="ECO:0007669"/>
    <property type="project" value="UniProtKB-KW"/>
</dbReference>
<protein>
    <submittedName>
        <fullName evidence="1">Rhodanese-related sulfurtransferase</fullName>
    </submittedName>
</protein>
<dbReference type="AlphaFoldDB" id="A0A540X149"/>
<keyword evidence="1" id="KW-0808">Transferase</keyword>
<organism evidence="1 2">
    <name type="scientific">Myxococcus llanfairpwllgwyngyllgogerychwyrndrobwllllantysiliogogogochensis</name>
    <dbReference type="NCBI Taxonomy" id="2590453"/>
    <lineage>
        <taxon>Bacteria</taxon>
        <taxon>Pseudomonadati</taxon>
        <taxon>Myxococcota</taxon>
        <taxon>Myxococcia</taxon>
        <taxon>Myxococcales</taxon>
        <taxon>Cystobacterineae</taxon>
        <taxon>Myxococcaceae</taxon>
        <taxon>Myxococcus</taxon>
    </lineage>
</organism>
<gene>
    <name evidence="1" type="ORF">FJV41_15945</name>
</gene>
<accession>A0A540X149</accession>
<evidence type="ECO:0000313" key="1">
    <source>
        <dbReference type="EMBL" id="TQF14976.1"/>
    </source>
</evidence>
<keyword evidence="2" id="KW-1185">Reference proteome</keyword>
<evidence type="ECO:0000313" key="2">
    <source>
        <dbReference type="Proteomes" id="UP000315369"/>
    </source>
</evidence>
<dbReference type="Pfam" id="PF15580">
    <property type="entry name" value="Imm53"/>
    <property type="match status" value="1"/>
</dbReference>
<name>A0A540X149_9BACT</name>
<comment type="caution">
    <text evidence="1">The sequence shown here is derived from an EMBL/GenBank/DDBJ whole genome shotgun (WGS) entry which is preliminary data.</text>
</comment>